<dbReference type="EMBL" id="JAFBED010000003">
    <property type="protein sequence ID" value="MBM7619661.1"/>
    <property type="molecule type" value="Genomic_DNA"/>
</dbReference>
<feature type="active site" description="Charge relay system" evidence="8">
    <location>
        <position position="588"/>
    </location>
</feature>
<evidence type="ECO:0000313" key="12">
    <source>
        <dbReference type="EMBL" id="MBM7619661.1"/>
    </source>
</evidence>
<dbReference type="PROSITE" id="PS51766">
    <property type="entry name" value="DOCKERIN"/>
    <property type="match status" value="1"/>
</dbReference>
<gene>
    <name evidence="12" type="ORF">JOC95_001513</name>
</gene>
<dbReference type="InterPro" id="IPR002105">
    <property type="entry name" value="Dockerin_1_rpt"/>
</dbReference>
<dbReference type="SUPFAM" id="SSF49384">
    <property type="entry name" value="Carbohydrate-binding domain"/>
    <property type="match status" value="1"/>
</dbReference>
<feature type="active site" description="Charge relay system" evidence="8">
    <location>
        <position position="214"/>
    </location>
</feature>
<dbReference type="Pfam" id="PF02225">
    <property type="entry name" value="PA"/>
    <property type="match status" value="1"/>
</dbReference>
<dbReference type="GO" id="GO:0008233">
    <property type="term" value="F:peptidase activity"/>
    <property type="evidence" value="ECO:0007669"/>
    <property type="project" value="UniProtKB-KW"/>
</dbReference>
<dbReference type="SUPFAM" id="SSF52743">
    <property type="entry name" value="Subtilisin-like"/>
    <property type="match status" value="1"/>
</dbReference>
<dbReference type="CDD" id="cd07474">
    <property type="entry name" value="Peptidases_S8_subtilisin_Vpr-like"/>
    <property type="match status" value="1"/>
</dbReference>
<keyword evidence="7 8" id="KW-0720">Serine protease</keyword>
<comment type="similarity">
    <text evidence="1 8 9">Belongs to the peptidase S8 family.</text>
</comment>
<dbReference type="InterPro" id="IPR023828">
    <property type="entry name" value="Peptidase_S8_Ser-AS"/>
</dbReference>
<dbReference type="GO" id="GO:0006508">
    <property type="term" value="P:proteolysis"/>
    <property type="evidence" value="ECO:0007669"/>
    <property type="project" value="UniProtKB-KW"/>
</dbReference>
<keyword evidence="4 8" id="KW-0645">Protease</keyword>
<dbReference type="PROSITE" id="PS00138">
    <property type="entry name" value="SUBTILASE_SER"/>
    <property type="match status" value="1"/>
</dbReference>
<dbReference type="InterPro" id="IPR000209">
    <property type="entry name" value="Peptidase_S8/S53_dom"/>
</dbReference>
<feature type="signal peptide" evidence="10">
    <location>
        <begin position="1"/>
        <end position="21"/>
    </location>
</feature>
<keyword evidence="3" id="KW-0964">Secreted</keyword>
<dbReference type="Gene3D" id="3.40.50.200">
    <property type="entry name" value="Peptidase S8/S53 domain"/>
    <property type="match status" value="1"/>
</dbReference>
<dbReference type="CDD" id="cd02133">
    <property type="entry name" value="PA_C5a_like"/>
    <property type="match status" value="1"/>
</dbReference>
<sequence>MKKAVLTVFAIILLFSPISQGLPAHATTNQVDAVKILSDLTTSEREALHVLQTSEQTGLHLDPSIDLSQNQHVDVIVQFNELPAASAVTLSKAEGKSLTLSEAKKKVDTAHANFKKDVEAIRNIAKSKSLHLVVNHEFKHAFNGVSMTLPADQVESLLESKEVKTIWSDKKVQVITPIVNDEKKEQLVVSPAVDVQALHEEGFTGEGVKVAVIDTGIDYHHPDLKDAYKGGFDFVDNDEDPMETTYEDWKQSGRAEVMSGNTYYTAHGTHVAGIIAGQGKNESEYAVTGISPDVELYGYRVLGPYGTGMGSHIIAAVDRSVQDGMDIINLSLGASINDPFYPTSIAVNNAVLAGVTSVVAAGNSGSEMRTLGSPGTASLGLTVGANNTSITVPTFDGVVGDSQVDLRAMALNIMAPIQNLEGETLSIIDVGLGQPADYTGKQVEGKAVLISRGVTSFDQKITLAKNKGAQAILIYNNMEEQGHIPHYLGETVTYIPTFSLTKVDGEMLKGRLANEELSITFNNLDEHSMDGGNLTDFSSRGPSRLHYEIKPEVTAPGEQILSTIPAYMNGKDHLNNYDIAYKRYSGTSMASPYAAGLAALLLDKNSEYTPEQIKTILMNTADPLNKQYSVFEAGSGQVNPLKALNNEVEMMVDNPAVTFMNGEKVEVRSKSGALNFGPVLLEGENRSVERAVSIANNGNRPKTFEVTSEFQVGIRGSNDAAENGVALQMAKVVTVPMKQSRVTNMGISVPAHAQPGTYEGFITLTNKKDTSEAYRIPFAVVVVEKGMHYMKTNPKAITKNFEFYHPFVPSATGVSFSIKSAMETLDFILLDGKTGEELGFLGQMNARGIYEDTDYYVGGVFDGRYYPFTGNPENPIASEWVNVKRGPGHYKVKLISTDMEGITYELVDHTFIDFTGPSFQTETEEGFIEYQKGMTSYTIKGSLIDQTYESYKALGVDIDQSQNFIMEKYNSQIYSSGFYVNADGSFEYNMPINPSLKSANVELYGYNSAGVGGDYKFYTLVEEGTPYLYGSLDNKYVKGGDTVKMTLTANNVSEAKKWNALFNFNKNSIEVLDAKVLIEDSTVKISTSSVNSSTDRLGVEVEVGNGSMSGDEAIAEITLKVKDDTYGLYAHFSNSQASYLNAEGQSITMPSSYAPLRITPIYSKISGSINPPKALQREGRPGWRPGLNASNIGAEVYVLDHKGTHHDATIRTTSQLYVEKLPVTLEEMQLVAKLPGHFTYTRSFNVGFPDDQGNVIAQWNSELNVVEMTPGDVNDDGVIDIYDALLIEEHWGTNYRSADINFDQSVNGTDMQYVVDNYLLVNKTAVNPPEPTDVHNGRTLEDILASLNVN</sequence>
<dbReference type="Proteomes" id="UP000737402">
    <property type="component" value="Unassembled WGS sequence"/>
</dbReference>
<evidence type="ECO:0000313" key="13">
    <source>
        <dbReference type="Proteomes" id="UP000737402"/>
    </source>
</evidence>
<dbReference type="CDD" id="cd14254">
    <property type="entry name" value="Dockerin_II"/>
    <property type="match status" value="1"/>
</dbReference>
<dbReference type="InterPro" id="IPR008965">
    <property type="entry name" value="CBM2/CBM3_carb-bd_dom_sf"/>
</dbReference>
<dbReference type="InterPro" id="IPR034213">
    <property type="entry name" value="S8_Vpr-like"/>
</dbReference>
<evidence type="ECO:0000256" key="5">
    <source>
        <dbReference type="ARBA" id="ARBA00022729"/>
    </source>
</evidence>
<dbReference type="PANTHER" id="PTHR43806">
    <property type="entry name" value="PEPTIDASE S8"/>
    <property type="match status" value="1"/>
</dbReference>
<dbReference type="Pfam" id="PF00082">
    <property type="entry name" value="Peptidase_S8"/>
    <property type="match status" value="1"/>
</dbReference>
<dbReference type="Gene3D" id="1.10.1330.10">
    <property type="entry name" value="Dockerin domain"/>
    <property type="match status" value="1"/>
</dbReference>
<dbReference type="SUPFAM" id="SSF52025">
    <property type="entry name" value="PA domain"/>
    <property type="match status" value="1"/>
</dbReference>
<dbReference type="Pfam" id="PF05922">
    <property type="entry name" value="Inhibitor_I9"/>
    <property type="match status" value="1"/>
</dbReference>
<accession>A0ABS2NYB1</accession>
<protein>
    <submittedName>
        <fullName evidence="12">Subtilisin family serine protease</fullName>
    </submittedName>
</protein>
<evidence type="ECO:0000256" key="3">
    <source>
        <dbReference type="ARBA" id="ARBA00022525"/>
    </source>
</evidence>
<keyword evidence="13" id="KW-1185">Reference proteome</keyword>
<dbReference type="InterPro" id="IPR015500">
    <property type="entry name" value="Peptidase_S8_subtilisin-rel"/>
</dbReference>
<dbReference type="SUPFAM" id="SSF63446">
    <property type="entry name" value="Type I dockerin domain"/>
    <property type="match status" value="1"/>
</dbReference>
<dbReference type="Pfam" id="PF00404">
    <property type="entry name" value="Dockerin_1"/>
    <property type="match status" value="1"/>
</dbReference>
<name>A0ABS2NYB1_9BACI</name>
<dbReference type="InterPro" id="IPR050131">
    <property type="entry name" value="Peptidase_S8_subtilisin-like"/>
</dbReference>
<keyword evidence="6 8" id="KW-0378">Hydrolase</keyword>
<dbReference type="InterPro" id="IPR016134">
    <property type="entry name" value="Dockerin_dom"/>
</dbReference>
<evidence type="ECO:0000256" key="2">
    <source>
        <dbReference type="ARBA" id="ARBA00022512"/>
    </source>
</evidence>
<evidence type="ECO:0000256" key="10">
    <source>
        <dbReference type="SAM" id="SignalP"/>
    </source>
</evidence>
<evidence type="ECO:0000256" key="7">
    <source>
        <dbReference type="ARBA" id="ARBA00022825"/>
    </source>
</evidence>
<comment type="caution">
    <text evidence="12">The sequence shown here is derived from an EMBL/GenBank/DDBJ whole genome shotgun (WGS) entry which is preliminary data.</text>
</comment>
<reference evidence="12 13" key="1">
    <citation type="submission" date="2021-01" db="EMBL/GenBank/DDBJ databases">
        <title>Genomic Encyclopedia of Type Strains, Phase IV (KMG-IV): sequencing the most valuable type-strain genomes for metagenomic binning, comparative biology and taxonomic classification.</title>
        <authorList>
            <person name="Goeker M."/>
        </authorList>
    </citation>
    <scope>NUCLEOTIDE SEQUENCE [LARGE SCALE GENOMIC DNA]</scope>
    <source>
        <strain evidence="12 13">DSM 25879</strain>
    </source>
</reference>
<evidence type="ECO:0000256" key="6">
    <source>
        <dbReference type="ARBA" id="ARBA00022801"/>
    </source>
</evidence>
<dbReference type="PRINTS" id="PR00723">
    <property type="entry name" value="SUBTILISIN"/>
</dbReference>
<evidence type="ECO:0000256" key="9">
    <source>
        <dbReference type="RuleBase" id="RU003355"/>
    </source>
</evidence>
<dbReference type="PROSITE" id="PS00137">
    <property type="entry name" value="SUBTILASE_HIS"/>
    <property type="match status" value="1"/>
</dbReference>
<dbReference type="InterPro" id="IPR037045">
    <property type="entry name" value="S8pro/Inhibitor_I9_sf"/>
</dbReference>
<dbReference type="InterPro" id="IPR036852">
    <property type="entry name" value="Peptidase_S8/S53_dom_sf"/>
</dbReference>
<dbReference type="PANTHER" id="PTHR43806:SF65">
    <property type="entry name" value="SERINE PROTEASE APRX"/>
    <property type="match status" value="1"/>
</dbReference>
<evidence type="ECO:0000259" key="11">
    <source>
        <dbReference type="PROSITE" id="PS51766"/>
    </source>
</evidence>
<feature type="chain" id="PRO_5046188312" evidence="10">
    <location>
        <begin position="22"/>
        <end position="1350"/>
    </location>
</feature>
<dbReference type="InterPro" id="IPR046450">
    <property type="entry name" value="PA_dom_sf"/>
</dbReference>
<evidence type="ECO:0000256" key="1">
    <source>
        <dbReference type="ARBA" id="ARBA00011073"/>
    </source>
</evidence>
<dbReference type="PROSITE" id="PS00136">
    <property type="entry name" value="SUBTILASE_ASP"/>
    <property type="match status" value="1"/>
</dbReference>
<dbReference type="Gene3D" id="2.60.40.680">
    <property type="match status" value="1"/>
</dbReference>
<dbReference type="InterPro" id="IPR010259">
    <property type="entry name" value="S8pro/Inhibitor_I9"/>
</dbReference>
<evidence type="ECO:0000256" key="4">
    <source>
        <dbReference type="ARBA" id="ARBA00022670"/>
    </source>
</evidence>
<feature type="domain" description="Dockerin" evidence="11">
    <location>
        <begin position="1266"/>
        <end position="1326"/>
    </location>
</feature>
<dbReference type="InterPro" id="IPR003137">
    <property type="entry name" value="PA_domain"/>
</dbReference>
<feature type="active site" description="Charge relay system" evidence="8">
    <location>
        <position position="267"/>
    </location>
</feature>
<organism evidence="12 13">
    <name type="scientific">Sutcliffiella tianshenii</name>
    <dbReference type="NCBI Taxonomy" id="1463404"/>
    <lineage>
        <taxon>Bacteria</taxon>
        <taxon>Bacillati</taxon>
        <taxon>Bacillota</taxon>
        <taxon>Bacilli</taxon>
        <taxon>Bacillales</taxon>
        <taxon>Bacillaceae</taxon>
        <taxon>Sutcliffiella</taxon>
    </lineage>
</organism>
<dbReference type="Gene3D" id="3.50.30.30">
    <property type="match status" value="1"/>
</dbReference>
<dbReference type="InterPro" id="IPR036439">
    <property type="entry name" value="Dockerin_dom_sf"/>
</dbReference>
<dbReference type="Gene3D" id="3.30.70.80">
    <property type="entry name" value="Peptidase S8 propeptide/proteinase inhibitor I9"/>
    <property type="match status" value="1"/>
</dbReference>
<keyword evidence="5 10" id="KW-0732">Signal</keyword>
<evidence type="ECO:0000256" key="8">
    <source>
        <dbReference type="PROSITE-ProRule" id="PRU01240"/>
    </source>
</evidence>
<dbReference type="InterPro" id="IPR023827">
    <property type="entry name" value="Peptidase_S8_Asp-AS"/>
</dbReference>
<proteinExistence type="inferred from homology"/>
<dbReference type="PROSITE" id="PS51892">
    <property type="entry name" value="SUBTILASE"/>
    <property type="match status" value="1"/>
</dbReference>
<dbReference type="InterPro" id="IPR022398">
    <property type="entry name" value="Peptidase_S8_His-AS"/>
</dbReference>
<keyword evidence="2" id="KW-0134">Cell wall</keyword>